<evidence type="ECO:0000313" key="2">
    <source>
        <dbReference type="EMBL" id="CCH62706.1"/>
    </source>
</evidence>
<dbReference type="PANTHER" id="PTHR43482:SF1">
    <property type="entry name" value="PROTEIN AST1-RELATED"/>
    <property type="match status" value="1"/>
</dbReference>
<protein>
    <recommendedName>
        <fullName evidence="1">Enoyl reductase (ER) domain-containing protein</fullName>
    </recommendedName>
</protein>
<proteinExistence type="predicted"/>
<dbReference type="Pfam" id="PF08240">
    <property type="entry name" value="ADH_N"/>
    <property type="match status" value="1"/>
</dbReference>
<dbReference type="EMBL" id="HE806324">
    <property type="protein sequence ID" value="CCH62706.1"/>
    <property type="molecule type" value="Genomic_DNA"/>
</dbReference>
<dbReference type="SMART" id="SM00829">
    <property type="entry name" value="PKS_ER"/>
    <property type="match status" value="1"/>
</dbReference>
<dbReference type="InterPro" id="IPR013154">
    <property type="entry name" value="ADH-like_N"/>
</dbReference>
<dbReference type="SUPFAM" id="SSF50129">
    <property type="entry name" value="GroES-like"/>
    <property type="match status" value="1"/>
</dbReference>
<dbReference type="Proteomes" id="UP000002866">
    <property type="component" value="Chromosome 9"/>
</dbReference>
<dbReference type="Pfam" id="PF13602">
    <property type="entry name" value="ADH_zinc_N_2"/>
    <property type="match status" value="1"/>
</dbReference>
<dbReference type="SUPFAM" id="SSF51735">
    <property type="entry name" value="NAD(P)-binding Rossmann-fold domains"/>
    <property type="match status" value="1"/>
</dbReference>
<reference evidence="2 3" key="1">
    <citation type="journal article" date="2011" name="Proc. Natl. Acad. Sci. U.S.A.">
        <title>Evolutionary erosion of yeast sex chromosomes by mating-type switching accidents.</title>
        <authorList>
            <person name="Gordon J.L."/>
            <person name="Armisen D."/>
            <person name="Proux-Wera E."/>
            <person name="Oheigeartaigh S.S."/>
            <person name="Byrne K.P."/>
            <person name="Wolfe K.H."/>
        </authorList>
    </citation>
    <scope>NUCLEOTIDE SEQUENCE [LARGE SCALE GENOMIC DNA]</scope>
    <source>
        <strain evidence="3">ATCC 34711 / CBS 6284 / DSM 70876 / NBRC 10599 / NRRL Y-10934 / UCD 77-7</strain>
    </source>
</reference>
<organism evidence="2 3">
    <name type="scientific">Henningerozyma blattae (strain ATCC 34711 / CBS 6284 / DSM 70876 / NBRC 10599 / NRRL Y-10934 / UCD 77-7)</name>
    <name type="common">Yeast</name>
    <name type="synonym">Tetrapisispora blattae</name>
    <dbReference type="NCBI Taxonomy" id="1071380"/>
    <lineage>
        <taxon>Eukaryota</taxon>
        <taxon>Fungi</taxon>
        <taxon>Dikarya</taxon>
        <taxon>Ascomycota</taxon>
        <taxon>Saccharomycotina</taxon>
        <taxon>Saccharomycetes</taxon>
        <taxon>Saccharomycetales</taxon>
        <taxon>Saccharomycetaceae</taxon>
        <taxon>Henningerozyma</taxon>
    </lineage>
</organism>
<dbReference type="AlphaFoldDB" id="I2H8K4"/>
<evidence type="ECO:0000313" key="3">
    <source>
        <dbReference type="Proteomes" id="UP000002866"/>
    </source>
</evidence>
<evidence type="ECO:0000259" key="1">
    <source>
        <dbReference type="SMART" id="SM00829"/>
    </source>
</evidence>
<dbReference type="GeneID" id="14497859"/>
<dbReference type="InterPro" id="IPR020843">
    <property type="entry name" value="ER"/>
</dbReference>
<gene>
    <name evidence="2" type="primary">TBLA0I00430</name>
    <name evidence="2" type="ORF">TBLA_0I00430</name>
</gene>
<dbReference type="CDD" id="cd08247">
    <property type="entry name" value="AST1_like"/>
    <property type="match status" value="1"/>
</dbReference>
<name>I2H8K4_HENB6</name>
<dbReference type="OMA" id="NYVGLNP"/>
<dbReference type="OrthoDB" id="201656at2759"/>
<accession>I2H8K4</accession>
<dbReference type="InterPro" id="IPR011032">
    <property type="entry name" value="GroES-like_sf"/>
</dbReference>
<feature type="domain" description="Enoyl reductase (ER)" evidence="1">
    <location>
        <begin position="59"/>
        <end position="422"/>
    </location>
</feature>
<dbReference type="RefSeq" id="XP_004182225.1">
    <property type="nucleotide sequence ID" value="XM_004182177.1"/>
</dbReference>
<keyword evidence="3" id="KW-1185">Reference proteome</keyword>
<dbReference type="InParanoid" id="I2H8K4"/>
<dbReference type="FunFam" id="3.90.180.10:FF:000038">
    <property type="entry name" value="Ast1p"/>
    <property type="match status" value="1"/>
</dbReference>
<dbReference type="Gene3D" id="3.40.50.720">
    <property type="entry name" value="NAD(P)-binding Rossmann-like Domain"/>
    <property type="match status" value="2"/>
</dbReference>
<dbReference type="FunCoup" id="I2H8K4">
    <property type="interactions" value="98"/>
</dbReference>
<dbReference type="KEGG" id="tbl:TBLA_0I00430"/>
<sequence length="427" mass="48523">MTERYMKNREPVLETLADLPKAETPAAIKVDPPMRRVARPLRHVRHIPLKSLVFQSNTGPIDFSYEAKIKTPIPKDKLVVQISHVGLNPVDLKIKNGYTTSIYGEIGLGREFAGTIIMVGENLINKWREGDEVYGIFYHPHLGYGCLQSSLLLDPALDPICLRPENLSPEEAAGSLFCLGTAFNMLDKLFKDKKLNESSNILINGGTSSVGMFALQLLKVKYNVLKKIVIVTTTTGSEVLKELFPDFKDDFLFINYLTCRGKASKPLKRMIKECKLIDYDAGGEEEQYITYEQGKFNLVLDFVGGYDILAHSSDLIHAGGMYCTTVGDYVENYKTDVFEQWENPSAGMRKMFGTMLYQYSYLHYFFDPNAKYISKNNWLSECNELLQNGAVQCIIDNVYDWKNHKEAFTYLRSQKAQGKLILKVEKF</sequence>
<dbReference type="InterPro" id="IPR052585">
    <property type="entry name" value="Lipid_raft_assoc_Zn_ADH"/>
</dbReference>
<dbReference type="GO" id="GO:0016491">
    <property type="term" value="F:oxidoreductase activity"/>
    <property type="evidence" value="ECO:0007669"/>
    <property type="project" value="InterPro"/>
</dbReference>
<dbReference type="PANTHER" id="PTHR43482">
    <property type="entry name" value="PROTEIN AST1-RELATED"/>
    <property type="match status" value="1"/>
</dbReference>
<dbReference type="HOGENOM" id="CLU_026673_4_0_1"/>
<dbReference type="STRING" id="1071380.I2H8K4"/>
<dbReference type="InterPro" id="IPR036291">
    <property type="entry name" value="NAD(P)-bd_dom_sf"/>
</dbReference>
<dbReference type="Gene3D" id="3.90.180.10">
    <property type="entry name" value="Medium-chain alcohol dehydrogenases, catalytic domain"/>
    <property type="match status" value="2"/>
</dbReference>
<dbReference type="eggNOG" id="KOG1198">
    <property type="taxonomic scope" value="Eukaryota"/>
</dbReference>